<evidence type="ECO:0000256" key="1">
    <source>
        <dbReference type="SAM" id="MobiDB-lite"/>
    </source>
</evidence>
<dbReference type="AlphaFoldDB" id="A0A2S7CJQ7"/>
<protein>
    <submittedName>
        <fullName evidence="2">Uncharacterized protein</fullName>
    </submittedName>
</protein>
<feature type="region of interest" description="Disordered" evidence="1">
    <location>
        <begin position="1"/>
        <end position="31"/>
    </location>
</feature>
<proteinExistence type="predicted"/>
<comment type="caution">
    <text evidence="2">The sequence shown here is derived from an EMBL/GenBank/DDBJ whole genome shotgun (WGS) entry which is preliminary data.</text>
</comment>
<dbReference type="EMBL" id="MDEC01000022">
    <property type="protein sequence ID" value="PPU61805.1"/>
    <property type="molecule type" value="Genomic_DNA"/>
</dbReference>
<feature type="compositionally biased region" description="Basic and acidic residues" evidence="1">
    <location>
        <begin position="19"/>
        <end position="29"/>
    </location>
</feature>
<evidence type="ECO:0000313" key="2">
    <source>
        <dbReference type="EMBL" id="PPU61805.1"/>
    </source>
</evidence>
<organism evidence="2 3">
    <name type="scientific">Xanthomonas codiaei</name>
    <dbReference type="NCBI Taxonomy" id="56463"/>
    <lineage>
        <taxon>Bacteria</taxon>
        <taxon>Pseudomonadati</taxon>
        <taxon>Pseudomonadota</taxon>
        <taxon>Gammaproteobacteria</taxon>
        <taxon>Lysobacterales</taxon>
        <taxon>Lysobacteraceae</taxon>
        <taxon>Xanthomonas</taxon>
    </lineage>
</organism>
<sequence>MSATSRVDAGIPATATSKSRTESFADSGRDGGVYGVAGAGLAGRQDAVLHALAPCKAATIQMLCAIQG</sequence>
<name>A0A2S7CJQ7_9XANT</name>
<evidence type="ECO:0000313" key="3">
    <source>
        <dbReference type="Proteomes" id="UP000237872"/>
    </source>
</evidence>
<reference evidence="2 3" key="1">
    <citation type="submission" date="2016-08" db="EMBL/GenBank/DDBJ databases">
        <authorList>
            <person name="Seilhamer J.J."/>
        </authorList>
    </citation>
    <scope>NUCLEOTIDE SEQUENCE [LARGE SCALE GENOMIC DNA]</scope>
    <source>
        <strain evidence="2 3">CFBP4690</strain>
    </source>
</reference>
<accession>A0A2S7CJQ7</accession>
<dbReference type="Proteomes" id="UP000237872">
    <property type="component" value="Unassembled WGS sequence"/>
</dbReference>
<gene>
    <name evidence="2" type="ORF">XcodCFBP4690_15540</name>
</gene>